<dbReference type="eggNOG" id="COG1692">
    <property type="taxonomic scope" value="Bacteria"/>
</dbReference>
<dbReference type="PANTHER" id="PTHR36303">
    <property type="entry name" value="2',3'-CYCLIC-NUCLEOTIDE 2'-PHOSPHODIESTERASE"/>
    <property type="match status" value="1"/>
</dbReference>
<gene>
    <name evidence="3" type="ordered locus">PB2503_01787</name>
</gene>
<feature type="binding site" evidence="2">
    <location>
        <position position="39"/>
    </location>
    <ligand>
        <name>Fe cation</name>
        <dbReference type="ChEBI" id="CHEBI:24875"/>
        <label>1</label>
    </ligand>
</feature>
<dbReference type="KEGG" id="pbr:PB2503_01787"/>
<feature type="binding site" evidence="2">
    <location>
        <position position="8"/>
    </location>
    <ligand>
        <name>Fe cation</name>
        <dbReference type="ChEBI" id="CHEBI:24875"/>
        <label>1</label>
    </ligand>
</feature>
<dbReference type="Pfam" id="PF13277">
    <property type="entry name" value="YmdB"/>
    <property type="match status" value="1"/>
</dbReference>
<dbReference type="GO" id="GO:0004113">
    <property type="term" value="F:2',3'-cyclic-nucleotide 3'-phosphodiesterase activity"/>
    <property type="evidence" value="ECO:0007669"/>
    <property type="project" value="TreeGrafter"/>
</dbReference>
<proteinExistence type="predicted"/>
<dbReference type="STRING" id="314260.PB2503_01787"/>
<feature type="binding site" evidence="2">
    <location>
        <position position="40"/>
    </location>
    <ligand>
        <name>Fe cation</name>
        <dbReference type="ChEBI" id="CHEBI:24875"/>
        <label>1</label>
    </ligand>
</feature>
<dbReference type="Proteomes" id="UP000001302">
    <property type="component" value="Chromosome"/>
</dbReference>
<feature type="binding site" evidence="2">
    <location>
        <position position="39"/>
    </location>
    <ligand>
        <name>Fe cation</name>
        <dbReference type="ChEBI" id="CHEBI:24875"/>
        <label>2</label>
    </ligand>
</feature>
<keyword evidence="4" id="KW-1185">Reference proteome</keyword>
<feature type="active site" description="Proton donor" evidence="1">
    <location>
        <position position="68"/>
    </location>
</feature>
<dbReference type="InterPro" id="IPR029052">
    <property type="entry name" value="Metallo-depent_PP-like"/>
</dbReference>
<feature type="binding site" evidence="2">
    <location>
        <position position="153"/>
    </location>
    <ligand>
        <name>Fe cation</name>
        <dbReference type="ChEBI" id="CHEBI:24875"/>
        <label>2</label>
    </ligand>
</feature>
<evidence type="ECO:0000256" key="2">
    <source>
        <dbReference type="PIRSR" id="PIRSR004789-51"/>
    </source>
</evidence>
<feature type="binding site" evidence="2">
    <location>
        <position position="67"/>
    </location>
    <ligand>
        <name>Fe cation</name>
        <dbReference type="ChEBI" id="CHEBI:24875"/>
        <label>2</label>
    </ligand>
</feature>
<dbReference type="HOGENOM" id="CLU_068238_0_0_5"/>
<reference evidence="3 4" key="2">
    <citation type="journal article" date="2011" name="J. Bacteriol.">
        <title>Complete genome sequence of strain HTCC2503T of Parvularcula bermudensis, the type species of the order "Parvularculales" in the class Alphaproteobacteria.</title>
        <authorList>
            <person name="Oh H.M."/>
            <person name="Kang I."/>
            <person name="Vergin K.L."/>
            <person name="Kang D."/>
            <person name="Rhee K.H."/>
            <person name="Giovannoni S.J."/>
            <person name="Cho J.C."/>
        </authorList>
    </citation>
    <scope>NUCLEOTIDE SEQUENCE [LARGE SCALE GENOMIC DNA]</scope>
    <source>
        <strain evidence="4">ATCC BAA-594 / HTCC2503 / KCTC 12087</strain>
    </source>
</reference>
<dbReference type="PIRSF" id="PIRSF004789">
    <property type="entry name" value="DR1281"/>
    <property type="match status" value="1"/>
</dbReference>
<dbReference type="SUPFAM" id="SSF56300">
    <property type="entry name" value="Metallo-dependent phosphatases"/>
    <property type="match status" value="1"/>
</dbReference>
<dbReference type="RefSeq" id="WP_013299410.1">
    <property type="nucleotide sequence ID" value="NC_014414.1"/>
</dbReference>
<evidence type="ECO:0000313" key="3">
    <source>
        <dbReference type="EMBL" id="ADM08436.1"/>
    </source>
</evidence>
<evidence type="ECO:0000313" key="4">
    <source>
        <dbReference type="Proteomes" id="UP000001302"/>
    </source>
</evidence>
<dbReference type="AlphaFoldDB" id="E0TBU3"/>
<dbReference type="PANTHER" id="PTHR36303:SF1">
    <property type="entry name" value="2',3'-CYCLIC-NUCLEOTIDE 2'-PHOSPHODIESTERASE"/>
    <property type="match status" value="1"/>
</dbReference>
<dbReference type="Gene3D" id="3.60.21.10">
    <property type="match status" value="1"/>
</dbReference>
<accession>E0TBU3</accession>
<dbReference type="GO" id="GO:0046872">
    <property type="term" value="F:metal ion binding"/>
    <property type="evidence" value="ECO:0007669"/>
    <property type="project" value="UniProtKB-KW"/>
</dbReference>
<name>E0TBU3_PARBH</name>
<sequence>MRLGFLGDVMGRAGRNAVLDNIGHLKSSLGIDFLIINVENAAGGFGITTALVNDFMDAGADCLTTGNHAFDQRDDLGVFETEPAMIRPANYPSSCPGRGAALLAGGGELQVLVVQVLGQRFMNPIDDPVSAIERELDGLVLGQDADAIVIDVHAEASSEKYALGHYLDGRVTAVVGSHTHVPTADFQVLPGGTAFHSDAGMCGDYDSVIGMEKAGPVESMVSKMRSGRMVPASGPATICGTVIDSDPKTGLAQAVYPLRLGGRLAETLPPRR</sequence>
<evidence type="ECO:0000256" key="1">
    <source>
        <dbReference type="PIRSR" id="PIRSR004789-50"/>
    </source>
</evidence>
<reference evidence="4" key="1">
    <citation type="submission" date="2010-08" db="EMBL/GenBank/DDBJ databases">
        <title>Genome sequence of Parvularcula bermudensis HTCC2503.</title>
        <authorList>
            <person name="Kang D.-M."/>
            <person name="Oh H.-M."/>
            <person name="Cho J.-C."/>
        </authorList>
    </citation>
    <scope>NUCLEOTIDE SEQUENCE [LARGE SCALE GENOMIC DNA]</scope>
    <source>
        <strain evidence="4">ATCC BAA-594 / HTCC2503 / KCTC 12087</strain>
    </source>
</reference>
<feature type="binding site" evidence="2">
    <location>
        <position position="178"/>
    </location>
    <ligand>
        <name>Fe cation</name>
        <dbReference type="ChEBI" id="CHEBI:24875"/>
        <label>2</label>
    </ligand>
</feature>
<evidence type="ECO:0008006" key="5">
    <source>
        <dbReference type="Google" id="ProtNLM"/>
    </source>
</evidence>
<keyword evidence="2" id="KW-0479">Metal-binding</keyword>
<dbReference type="InterPro" id="IPR005235">
    <property type="entry name" value="YmdB-like"/>
</dbReference>
<organism evidence="3 4">
    <name type="scientific">Parvularcula bermudensis (strain ATCC BAA-594 / HTCC2503 / KCTC 12087)</name>
    <dbReference type="NCBI Taxonomy" id="314260"/>
    <lineage>
        <taxon>Bacteria</taxon>
        <taxon>Pseudomonadati</taxon>
        <taxon>Pseudomonadota</taxon>
        <taxon>Alphaproteobacteria</taxon>
        <taxon>Parvularculales</taxon>
        <taxon>Parvularculaceae</taxon>
        <taxon>Parvularcula</taxon>
    </lineage>
</organism>
<dbReference type="OrthoDB" id="9801109at2"/>
<feature type="binding site" evidence="2">
    <location>
        <position position="180"/>
    </location>
    <ligand>
        <name>Fe cation</name>
        <dbReference type="ChEBI" id="CHEBI:24875"/>
        <label>1</label>
    </ligand>
</feature>
<protein>
    <recommendedName>
        <fullName evidence="5">Metallophosphoesterase</fullName>
    </recommendedName>
</protein>
<dbReference type="EMBL" id="CP002156">
    <property type="protein sequence ID" value="ADM08436.1"/>
    <property type="molecule type" value="Genomic_DNA"/>
</dbReference>